<feature type="chain" id="PRO_5034154590" evidence="5">
    <location>
        <begin position="21"/>
        <end position="314"/>
    </location>
</feature>
<protein>
    <submittedName>
        <fullName evidence="6">Uncharacterized protein</fullName>
    </submittedName>
</protein>
<keyword evidence="7" id="KW-1185">Reference proteome</keyword>
<evidence type="ECO:0000256" key="1">
    <source>
        <dbReference type="ARBA" id="ARBA00004138"/>
    </source>
</evidence>
<proteinExistence type="predicted"/>
<evidence type="ECO:0000313" key="7">
    <source>
        <dbReference type="Proteomes" id="UP000694680"/>
    </source>
</evidence>
<dbReference type="Proteomes" id="UP000694680">
    <property type="component" value="Chromosome 9"/>
</dbReference>
<dbReference type="PANTHER" id="PTHR13720">
    <property type="entry name" value="WD-40 REPEAT PROTEIN"/>
    <property type="match status" value="1"/>
</dbReference>
<dbReference type="AlphaFoldDB" id="A0A8C5E0W1"/>
<dbReference type="PANTHER" id="PTHR13720:SF13">
    <property type="entry name" value="CILIA- AND FLAGELLA-ASSOCIATED PROTEIN 251"/>
    <property type="match status" value="1"/>
</dbReference>
<dbReference type="Ensembl" id="ENSGWIT00000015345.1">
    <property type="protein sequence ID" value="ENSGWIP00000013852.1"/>
    <property type="gene ID" value="ENSGWIG00000007855.1"/>
</dbReference>
<sequence>MEFVFHLLVSFVFGTGHVFSAPRAPPIWKTFFFFFSDLNLVFIYSFKCCFCLCRNFVVSTISSTVVHVNAQKRLPQTLLQEEYEPIHAVACHPNQPLVVIGNQIGILKVWNYDEKVLIGQRVFKNKKQIQCLAFDPQGLYLGLGFGSGAVDVLDPKTLQSNLGECFQCTEDSIHIITFSLDSNYLATAVSKFIVDAVFDMSTIDLIQYVLSWYCSHYEPIKDLLFGVHLDSTQPRLLSLGMDRRLVDYDLENSDVNQLVISSGRIEQSAVPMCMAWYPPLTTEHFLLTVSDQYKMKLFNSTTNMCRLVKWLQQS</sequence>
<name>A0A8C5E0W1_GOUWI</name>
<evidence type="ECO:0000256" key="3">
    <source>
        <dbReference type="ARBA" id="ARBA00022737"/>
    </source>
</evidence>
<comment type="subcellular location">
    <subcellularLocation>
        <location evidence="1">Cell projection</location>
        <location evidence="1">Cilium</location>
    </subcellularLocation>
</comment>
<feature type="signal peptide" evidence="5">
    <location>
        <begin position="1"/>
        <end position="20"/>
    </location>
</feature>
<accession>A0A8C5E0W1</accession>
<dbReference type="InterPro" id="IPR015943">
    <property type="entry name" value="WD40/YVTN_repeat-like_dom_sf"/>
</dbReference>
<reference evidence="6" key="1">
    <citation type="submission" date="2020-06" db="EMBL/GenBank/DDBJ databases">
        <authorList>
            <consortium name="Wellcome Sanger Institute Data Sharing"/>
        </authorList>
    </citation>
    <scope>NUCLEOTIDE SEQUENCE [LARGE SCALE GENOMIC DNA]</scope>
</reference>
<evidence type="ECO:0000256" key="4">
    <source>
        <dbReference type="ARBA" id="ARBA00023273"/>
    </source>
</evidence>
<dbReference type="SUPFAM" id="SSF50978">
    <property type="entry name" value="WD40 repeat-like"/>
    <property type="match status" value="1"/>
</dbReference>
<keyword evidence="5" id="KW-0732">Signal</keyword>
<evidence type="ECO:0000256" key="5">
    <source>
        <dbReference type="SAM" id="SignalP"/>
    </source>
</evidence>
<dbReference type="InterPro" id="IPR050630">
    <property type="entry name" value="WD_repeat_EMAP"/>
</dbReference>
<keyword evidence="2" id="KW-0853">WD repeat</keyword>
<reference evidence="6" key="3">
    <citation type="submission" date="2025-09" db="UniProtKB">
        <authorList>
            <consortium name="Ensembl"/>
        </authorList>
    </citation>
    <scope>IDENTIFICATION</scope>
</reference>
<dbReference type="InterPro" id="IPR036322">
    <property type="entry name" value="WD40_repeat_dom_sf"/>
</dbReference>
<keyword evidence="4" id="KW-0966">Cell projection</keyword>
<evidence type="ECO:0000313" key="6">
    <source>
        <dbReference type="Ensembl" id="ENSGWIP00000013852.1"/>
    </source>
</evidence>
<organism evidence="6 7">
    <name type="scientific">Gouania willdenowi</name>
    <name type="common">Blunt-snouted clingfish</name>
    <name type="synonym">Lepadogaster willdenowi</name>
    <dbReference type="NCBI Taxonomy" id="441366"/>
    <lineage>
        <taxon>Eukaryota</taxon>
        <taxon>Metazoa</taxon>
        <taxon>Chordata</taxon>
        <taxon>Craniata</taxon>
        <taxon>Vertebrata</taxon>
        <taxon>Euteleostomi</taxon>
        <taxon>Actinopterygii</taxon>
        <taxon>Neopterygii</taxon>
        <taxon>Teleostei</taxon>
        <taxon>Neoteleostei</taxon>
        <taxon>Acanthomorphata</taxon>
        <taxon>Ovalentaria</taxon>
        <taxon>Blenniimorphae</taxon>
        <taxon>Blenniiformes</taxon>
        <taxon>Gobiesocoidei</taxon>
        <taxon>Gobiesocidae</taxon>
        <taxon>Gobiesocinae</taxon>
        <taxon>Gouania</taxon>
    </lineage>
</organism>
<evidence type="ECO:0000256" key="2">
    <source>
        <dbReference type="ARBA" id="ARBA00022574"/>
    </source>
</evidence>
<dbReference type="GO" id="GO:0036126">
    <property type="term" value="C:sperm flagellum"/>
    <property type="evidence" value="ECO:0007669"/>
    <property type="project" value="TreeGrafter"/>
</dbReference>
<keyword evidence="3" id="KW-0677">Repeat</keyword>
<dbReference type="Gene3D" id="2.130.10.10">
    <property type="entry name" value="YVTN repeat-like/Quinoprotein amine dehydrogenase"/>
    <property type="match status" value="1"/>
</dbReference>
<reference evidence="6" key="2">
    <citation type="submission" date="2025-08" db="UniProtKB">
        <authorList>
            <consortium name="Ensembl"/>
        </authorList>
    </citation>
    <scope>IDENTIFICATION</scope>
</reference>